<evidence type="ECO:0000259" key="6">
    <source>
        <dbReference type="PROSITE" id="PS51898"/>
    </source>
</evidence>
<dbReference type="RefSeq" id="WP_134779900.1">
    <property type="nucleotide sequence ID" value="NZ_SPDS01000001.1"/>
</dbReference>
<dbReference type="GO" id="GO:0006310">
    <property type="term" value="P:DNA recombination"/>
    <property type="evidence" value="ECO:0007669"/>
    <property type="project" value="UniProtKB-KW"/>
</dbReference>
<proteinExistence type="inferred from homology"/>
<dbReference type="InterPro" id="IPR013762">
    <property type="entry name" value="Integrase-like_cat_sf"/>
</dbReference>
<feature type="domain" description="Tyr recombinase" evidence="6">
    <location>
        <begin position="176"/>
        <end position="358"/>
    </location>
</feature>
<evidence type="ECO:0000259" key="7">
    <source>
        <dbReference type="PROSITE" id="PS51900"/>
    </source>
</evidence>
<evidence type="ECO:0000256" key="5">
    <source>
        <dbReference type="SAM" id="MobiDB-lite"/>
    </source>
</evidence>
<feature type="compositionally biased region" description="Polar residues" evidence="5">
    <location>
        <begin position="1"/>
        <end position="14"/>
    </location>
</feature>
<dbReference type="InterPro" id="IPR044068">
    <property type="entry name" value="CB"/>
</dbReference>
<dbReference type="InterPro" id="IPR011010">
    <property type="entry name" value="DNA_brk_join_enz"/>
</dbReference>
<accession>A0A4Y8U0N2</accession>
<reference evidence="8 9" key="1">
    <citation type="submission" date="2019-03" db="EMBL/GenBank/DDBJ databases">
        <title>Glutamicibacter sp. LJH19 genome.</title>
        <authorList>
            <person name="Sinai Borker S."/>
            <person name="Kumar R."/>
        </authorList>
    </citation>
    <scope>NUCLEOTIDE SEQUENCE [LARGE SCALE GENOMIC DNA]</scope>
    <source>
        <strain evidence="8 9">LJH19</strain>
    </source>
</reference>
<keyword evidence="2 4" id="KW-0238">DNA-binding</keyword>
<dbReference type="CDD" id="cd01189">
    <property type="entry name" value="INT_ICEBs1_C_like"/>
    <property type="match status" value="1"/>
</dbReference>
<dbReference type="PROSITE" id="PS51898">
    <property type="entry name" value="TYR_RECOMBINASE"/>
    <property type="match status" value="1"/>
</dbReference>
<dbReference type="PANTHER" id="PTHR30349">
    <property type="entry name" value="PHAGE INTEGRASE-RELATED"/>
    <property type="match status" value="1"/>
</dbReference>
<comment type="caution">
    <text evidence="8">The sequence shown here is derived from an EMBL/GenBank/DDBJ whole genome shotgun (WGS) entry which is preliminary data.</text>
</comment>
<gene>
    <name evidence="8" type="ORF">EXY26_07365</name>
</gene>
<dbReference type="Gene3D" id="1.10.443.10">
    <property type="entry name" value="Intergrase catalytic core"/>
    <property type="match status" value="1"/>
</dbReference>
<dbReference type="GO" id="GO:0015074">
    <property type="term" value="P:DNA integration"/>
    <property type="evidence" value="ECO:0007669"/>
    <property type="project" value="InterPro"/>
</dbReference>
<evidence type="ECO:0000256" key="2">
    <source>
        <dbReference type="ARBA" id="ARBA00023125"/>
    </source>
</evidence>
<comment type="similarity">
    <text evidence="1">Belongs to the 'phage' integrase family.</text>
</comment>
<dbReference type="PROSITE" id="PS51900">
    <property type="entry name" value="CB"/>
    <property type="match status" value="1"/>
</dbReference>
<dbReference type="InterPro" id="IPR002104">
    <property type="entry name" value="Integrase_catalytic"/>
</dbReference>
<evidence type="ECO:0000256" key="1">
    <source>
        <dbReference type="ARBA" id="ARBA00008857"/>
    </source>
</evidence>
<evidence type="ECO:0000313" key="9">
    <source>
        <dbReference type="Proteomes" id="UP000297638"/>
    </source>
</evidence>
<dbReference type="Pfam" id="PF00589">
    <property type="entry name" value="Phage_integrase"/>
    <property type="match status" value="1"/>
</dbReference>
<evidence type="ECO:0000256" key="3">
    <source>
        <dbReference type="ARBA" id="ARBA00023172"/>
    </source>
</evidence>
<dbReference type="InterPro" id="IPR025269">
    <property type="entry name" value="SAM-like_dom"/>
</dbReference>
<dbReference type="AlphaFoldDB" id="A0A4Y8U0N2"/>
<dbReference type="PANTHER" id="PTHR30349:SF64">
    <property type="entry name" value="PROPHAGE INTEGRASE INTD-RELATED"/>
    <property type="match status" value="1"/>
</dbReference>
<dbReference type="GO" id="GO:0003677">
    <property type="term" value="F:DNA binding"/>
    <property type="evidence" value="ECO:0007669"/>
    <property type="project" value="UniProtKB-UniRule"/>
</dbReference>
<feature type="region of interest" description="Disordered" evidence="5">
    <location>
        <begin position="1"/>
        <end position="33"/>
    </location>
</feature>
<organism evidence="8 9">
    <name type="scientific">Glutamicibacter arilaitensis</name>
    <dbReference type="NCBI Taxonomy" id="256701"/>
    <lineage>
        <taxon>Bacteria</taxon>
        <taxon>Bacillati</taxon>
        <taxon>Actinomycetota</taxon>
        <taxon>Actinomycetes</taxon>
        <taxon>Micrococcales</taxon>
        <taxon>Micrococcaceae</taxon>
        <taxon>Glutamicibacter</taxon>
    </lineage>
</organism>
<feature type="domain" description="Core-binding (CB)" evidence="7">
    <location>
        <begin position="75"/>
        <end position="155"/>
    </location>
</feature>
<name>A0A4Y8U0N2_9MICC</name>
<keyword evidence="3" id="KW-0233">DNA recombination</keyword>
<evidence type="ECO:0000313" key="8">
    <source>
        <dbReference type="EMBL" id="TFH56833.1"/>
    </source>
</evidence>
<evidence type="ECO:0000256" key="4">
    <source>
        <dbReference type="PROSITE-ProRule" id="PRU01248"/>
    </source>
</evidence>
<dbReference type="Proteomes" id="UP000297638">
    <property type="component" value="Unassembled WGS sequence"/>
</dbReference>
<sequence length="373" mass="41262">MATNSLTRTPGTTNARRRPPSARFPKGGWLGTYVDPEGREKGKTFARKIDAQNWAEGEAVKIRSGAYISPTDAATTMRVWSEHWLKGYEVNRPGSVKQAKTHVKRINAVFGDVALKDIRPTAIKNWLAALKKEGLADSTIHALYRRLAHLLSDAVEDGVLLRTPISRKIAPKTGKQRPYVATEQQVWALYDAMPEGMKNVILLGAFAGLRVAEISALRVQDVDSLRGFITPAIQYPGVPLKTEESKNPIPIPRDLAFELNKNPARWGSETFVTLENGRPAAPYTIEARFRTARATVDGLPENFRIHDLRHFFASFLIASGEDIKKVQSAMRHASAKTTLDVYGHLMEDAKESTRSAVAGALANRADSLRTKRA</sequence>
<protein>
    <submittedName>
        <fullName evidence="8">Site-specific integrase</fullName>
    </submittedName>
</protein>
<dbReference type="InterPro" id="IPR010998">
    <property type="entry name" value="Integrase_recombinase_N"/>
</dbReference>
<dbReference type="Pfam" id="PF13102">
    <property type="entry name" value="Phage_int_SAM_5"/>
    <property type="match status" value="1"/>
</dbReference>
<dbReference type="SUPFAM" id="SSF56349">
    <property type="entry name" value="DNA breaking-rejoining enzymes"/>
    <property type="match status" value="1"/>
</dbReference>
<dbReference type="Gene3D" id="1.10.150.130">
    <property type="match status" value="1"/>
</dbReference>
<dbReference type="InterPro" id="IPR050090">
    <property type="entry name" value="Tyrosine_recombinase_XerCD"/>
</dbReference>
<dbReference type="EMBL" id="SPDS01000001">
    <property type="protein sequence ID" value="TFH56833.1"/>
    <property type="molecule type" value="Genomic_DNA"/>
</dbReference>